<feature type="transmembrane region" description="Helical" evidence="1">
    <location>
        <begin position="64"/>
        <end position="80"/>
    </location>
</feature>
<keyword evidence="1" id="KW-1133">Transmembrane helix</keyword>
<gene>
    <name evidence="2" type="ORF">BDV34DRAFT_187657</name>
</gene>
<dbReference type="AlphaFoldDB" id="A0A5N6DYY0"/>
<reference evidence="2 3" key="1">
    <citation type="submission" date="2019-04" db="EMBL/GenBank/DDBJ databases">
        <title>Fungal friends and foes A comparative genomics study of 23 Aspergillus species from section Flavi.</title>
        <authorList>
            <consortium name="DOE Joint Genome Institute"/>
            <person name="Kjaerbolling I."/>
            <person name="Vesth T.C."/>
            <person name="Frisvad J.C."/>
            <person name="Nybo J.L."/>
            <person name="Theobald S."/>
            <person name="Kildgaard S."/>
            <person name="Petersen T.I."/>
            <person name="Kuo A."/>
            <person name="Sato A."/>
            <person name="Lyhne E.K."/>
            <person name="Kogle M.E."/>
            <person name="Wiebenga A."/>
            <person name="Kun R.S."/>
            <person name="Lubbers R.J."/>
            <person name="Makela M.R."/>
            <person name="Barry K."/>
            <person name="Chovatia M."/>
            <person name="Clum A."/>
            <person name="Daum C."/>
            <person name="Haridas S."/>
            <person name="He G."/>
            <person name="LaButti K."/>
            <person name="Lipzen A."/>
            <person name="Mondo S."/>
            <person name="Pangilinan J."/>
            <person name="Riley R."/>
            <person name="Salamov A."/>
            <person name="Simmons B.A."/>
            <person name="Magnuson J.K."/>
            <person name="Henrissat B."/>
            <person name="Mortensen U.H."/>
            <person name="Larsen T.O."/>
            <person name="De vries R.P."/>
            <person name="Grigoriev I.V."/>
            <person name="Machida M."/>
            <person name="Baker S.E."/>
            <person name="Andersen M.R."/>
        </authorList>
    </citation>
    <scope>NUCLEOTIDE SEQUENCE [LARGE SCALE GENOMIC DNA]</scope>
    <source>
        <strain evidence="2 3">CBS 117618</strain>
    </source>
</reference>
<dbReference type="EMBL" id="ML734944">
    <property type="protein sequence ID" value="KAB8209974.1"/>
    <property type="molecule type" value="Genomic_DNA"/>
</dbReference>
<sequence>MVLLVLGVCTHEFQYDDCTVCYVVGLSYGFLVVWMSVARALGGSGGLLSWVYISWETLYMGRPVYLSAGCVVLFRILIWTCS</sequence>
<name>A0A5N6DYY0_ASPPA</name>
<evidence type="ECO:0000313" key="2">
    <source>
        <dbReference type="EMBL" id="KAB8209974.1"/>
    </source>
</evidence>
<keyword evidence="1" id="KW-0812">Transmembrane</keyword>
<evidence type="ECO:0000313" key="3">
    <source>
        <dbReference type="Proteomes" id="UP000326532"/>
    </source>
</evidence>
<keyword evidence="1" id="KW-0472">Membrane</keyword>
<protein>
    <submittedName>
        <fullName evidence="2">Uncharacterized protein</fullName>
    </submittedName>
</protein>
<feature type="transmembrane region" description="Helical" evidence="1">
    <location>
        <begin position="30"/>
        <end position="52"/>
    </location>
</feature>
<evidence type="ECO:0000256" key="1">
    <source>
        <dbReference type="SAM" id="Phobius"/>
    </source>
</evidence>
<dbReference type="Proteomes" id="UP000326532">
    <property type="component" value="Unassembled WGS sequence"/>
</dbReference>
<organism evidence="2 3">
    <name type="scientific">Aspergillus parasiticus</name>
    <dbReference type="NCBI Taxonomy" id="5067"/>
    <lineage>
        <taxon>Eukaryota</taxon>
        <taxon>Fungi</taxon>
        <taxon>Dikarya</taxon>
        <taxon>Ascomycota</taxon>
        <taxon>Pezizomycotina</taxon>
        <taxon>Eurotiomycetes</taxon>
        <taxon>Eurotiomycetidae</taxon>
        <taxon>Eurotiales</taxon>
        <taxon>Aspergillaceae</taxon>
        <taxon>Aspergillus</taxon>
        <taxon>Aspergillus subgen. Circumdati</taxon>
    </lineage>
</organism>
<dbReference type="VEuPathDB" id="FungiDB:BDV34DRAFT_187657"/>
<keyword evidence="3" id="KW-1185">Reference proteome</keyword>
<proteinExistence type="predicted"/>
<accession>A0A5N6DYY0</accession>